<keyword evidence="5" id="KW-1185">Reference proteome</keyword>
<sequence length="591" mass="67114">MEVLGTSCSLCVASNVFHRRRSRSERQKNNLIDCFPNTLNFTEQKIRSVGDDFEVASTVPQSGTRCEVWPLHGRRLAARGGKRNNPLVVFSSVQPALVCEENELDCSIRAAEIDPNMNHYGERFMPFSDLPNMGSHEMGAKSLIQELNLKVHFLEERDEGILSRSILSLSRSNKVRSALELFLSVELSGLRLSPHACNSLLSCLLRNGYLKSAMKIFEKMKEKDMASSHAYSLMLKAVASAWGCDSAINLFLELEREGIAQRSFDPIVYNTLISVCGRANNWVQMERLWRKLKEHGHMGTKVTYSVLVCTFVRCGQYELALDAYHEMVENKIKPGEDTMRAAMGACSKEGKWTVALDIVRHMLEIGLKPNLIAYNALINCLGKAGEVELAFKVYELIKSSSVDGDTYTWKALLNALYKRARYADALQLFESIRGKKFDLNNHLYNVALMSCQKLRLWDRALQLLWEMEESGMVISTVSYNHVIGSCEAARKPKIALQVYKRMVHVKCEPDTFTYLSLIRACAWQSMWYEAEEILHSVKPPNASLYNTLIQGMCLRQQSRLAIKLYKRMLDCGLKPDGKTRAFMLQQLSKDH</sequence>
<evidence type="ECO:0000256" key="1">
    <source>
        <dbReference type="ARBA" id="ARBA00007626"/>
    </source>
</evidence>
<feature type="repeat" description="PPR" evidence="3">
    <location>
        <begin position="193"/>
        <end position="227"/>
    </location>
</feature>
<protein>
    <recommendedName>
        <fullName evidence="6">Pentatricopeptide repeat-containing protein</fullName>
    </recommendedName>
</protein>
<dbReference type="NCBIfam" id="TIGR00756">
    <property type="entry name" value="PPR"/>
    <property type="match status" value="6"/>
</dbReference>
<feature type="repeat" description="PPR" evidence="3">
    <location>
        <begin position="541"/>
        <end position="575"/>
    </location>
</feature>
<accession>A0AAV7DT00</accession>
<dbReference type="Gene3D" id="1.25.40.10">
    <property type="entry name" value="Tetratricopeptide repeat domain"/>
    <property type="match status" value="4"/>
</dbReference>
<evidence type="ECO:0008006" key="6">
    <source>
        <dbReference type="Google" id="ProtNLM"/>
    </source>
</evidence>
<feature type="repeat" description="PPR" evidence="3">
    <location>
        <begin position="440"/>
        <end position="474"/>
    </location>
</feature>
<feature type="repeat" description="PPR" evidence="3">
    <location>
        <begin position="405"/>
        <end position="439"/>
    </location>
</feature>
<feature type="repeat" description="PPR" evidence="3">
    <location>
        <begin position="265"/>
        <end position="299"/>
    </location>
</feature>
<dbReference type="PANTHER" id="PTHR47936:SF1">
    <property type="entry name" value="PENTATRICOPEPTIDE REPEAT-CONTAINING PROTEIN GUN1, CHLOROPLASTIC"/>
    <property type="match status" value="1"/>
</dbReference>
<dbReference type="Proteomes" id="UP000825729">
    <property type="component" value="Unassembled WGS sequence"/>
</dbReference>
<dbReference type="Pfam" id="PF01535">
    <property type="entry name" value="PPR"/>
    <property type="match status" value="5"/>
</dbReference>
<proteinExistence type="inferred from homology"/>
<evidence type="ECO:0000256" key="3">
    <source>
        <dbReference type="PROSITE-ProRule" id="PRU00708"/>
    </source>
</evidence>
<feature type="repeat" description="PPR" evidence="3">
    <location>
        <begin position="335"/>
        <end position="369"/>
    </location>
</feature>
<dbReference type="InterPro" id="IPR011990">
    <property type="entry name" value="TPR-like_helical_dom_sf"/>
</dbReference>
<feature type="repeat" description="PPR" evidence="3">
    <location>
        <begin position="370"/>
        <end position="404"/>
    </location>
</feature>
<keyword evidence="2" id="KW-0677">Repeat</keyword>
<comment type="caution">
    <text evidence="4">The sequence shown here is derived from an EMBL/GenBank/DDBJ whole genome shotgun (WGS) entry which is preliminary data.</text>
</comment>
<comment type="similarity">
    <text evidence="1">Belongs to the PPR family. P subfamily.</text>
</comment>
<dbReference type="InterPro" id="IPR002885">
    <property type="entry name" value="PPR_rpt"/>
</dbReference>
<name>A0AAV7DT00_ARIFI</name>
<feature type="repeat" description="PPR" evidence="3">
    <location>
        <begin position="475"/>
        <end position="509"/>
    </location>
</feature>
<evidence type="ECO:0000313" key="4">
    <source>
        <dbReference type="EMBL" id="KAG9439326.1"/>
    </source>
</evidence>
<evidence type="ECO:0000256" key="2">
    <source>
        <dbReference type="ARBA" id="ARBA00022737"/>
    </source>
</evidence>
<feature type="repeat" description="PPR" evidence="3">
    <location>
        <begin position="300"/>
        <end position="334"/>
    </location>
</feature>
<dbReference type="SUPFAM" id="SSF81901">
    <property type="entry name" value="HCP-like"/>
    <property type="match status" value="1"/>
</dbReference>
<dbReference type="AlphaFoldDB" id="A0AAV7DT00"/>
<gene>
    <name evidence="4" type="ORF">H6P81_019491</name>
</gene>
<evidence type="ECO:0000313" key="5">
    <source>
        <dbReference type="Proteomes" id="UP000825729"/>
    </source>
</evidence>
<reference evidence="4 5" key="1">
    <citation type="submission" date="2021-07" db="EMBL/GenBank/DDBJ databases">
        <title>The Aristolochia fimbriata genome: insights into angiosperm evolution, floral development and chemical biosynthesis.</title>
        <authorList>
            <person name="Jiao Y."/>
        </authorList>
    </citation>
    <scope>NUCLEOTIDE SEQUENCE [LARGE SCALE GENOMIC DNA]</scope>
    <source>
        <strain evidence="4">IBCAS-2021</strain>
        <tissue evidence="4">Leaf</tissue>
    </source>
</reference>
<dbReference type="PANTHER" id="PTHR47936">
    <property type="entry name" value="PPR_LONG DOMAIN-CONTAINING PROTEIN"/>
    <property type="match status" value="1"/>
</dbReference>
<dbReference type="EMBL" id="JAINDJ010000008">
    <property type="protein sequence ID" value="KAG9439326.1"/>
    <property type="molecule type" value="Genomic_DNA"/>
</dbReference>
<organism evidence="4 5">
    <name type="scientific">Aristolochia fimbriata</name>
    <name type="common">White veined hardy Dutchman's pipe vine</name>
    <dbReference type="NCBI Taxonomy" id="158543"/>
    <lineage>
        <taxon>Eukaryota</taxon>
        <taxon>Viridiplantae</taxon>
        <taxon>Streptophyta</taxon>
        <taxon>Embryophyta</taxon>
        <taxon>Tracheophyta</taxon>
        <taxon>Spermatophyta</taxon>
        <taxon>Magnoliopsida</taxon>
        <taxon>Magnoliidae</taxon>
        <taxon>Piperales</taxon>
        <taxon>Aristolochiaceae</taxon>
        <taxon>Aristolochia</taxon>
    </lineage>
</organism>
<dbReference type="PROSITE" id="PS51375">
    <property type="entry name" value="PPR"/>
    <property type="match status" value="9"/>
</dbReference>
<dbReference type="Pfam" id="PF13041">
    <property type="entry name" value="PPR_2"/>
    <property type="match status" value="3"/>
</dbReference>